<proteinExistence type="inferred from homology"/>
<dbReference type="PANTHER" id="PTHR16675:SF268">
    <property type="entry name" value="UL16-BINDING PROTEIN 1"/>
    <property type="match status" value="1"/>
</dbReference>
<dbReference type="GO" id="GO:0005615">
    <property type="term" value="C:extracellular space"/>
    <property type="evidence" value="ECO:0007669"/>
    <property type="project" value="TreeGrafter"/>
</dbReference>
<keyword evidence="6 9" id="KW-0472">Membrane</keyword>
<protein>
    <recommendedName>
        <fullName evidence="11">MHC class I-like antigen recognition-like domain-containing protein</fullName>
    </recommendedName>
</protein>
<dbReference type="Proteomes" id="UP000335636">
    <property type="component" value="Unassembled WGS sequence"/>
</dbReference>
<dbReference type="EMBL" id="WJEC01000036">
    <property type="protein sequence ID" value="KAF7486579.1"/>
    <property type="molecule type" value="Genomic_DNA"/>
</dbReference>
<evidence type="ECO:0000313" key="13">
    <source>
        <dbReference type="EMBL" id="VTJ67984.1"/>
    </source>
</evidence>
<name>A0A5E4BE11_MARMO</name>
<dbReference type="EMBL" id="CABDUW010000405">
    <property type="protein sequence ID" value="VTJ67984.1"/>
    <property type="molecule type" value="Genomic_DNA"/>
</dbReference>
<comment type="subcellular location">
    <subcellularLocation>
        <location evidence="2">Cell membrane</location>
        <topology evidence="2">Lipid-anchor</topology>
        <topology evidence="2">GPI-anchor</topology>
    </subcellularLocation>
</comment>
<dbReference type="FunFam" id="3.30.500.10:FF:000004">
    <property type="entry name" value="Retinoic acid early-inducible protein 1-beta"/>
    <property type="match status" value="1"/>
</dbReference>
<dbReference type="Gene3D" id="3.30.500.10">
    <property type="entry name" value="MHC class I-like antigen recognition-like"/>
    <property type="match status" value="1"/>
</dbReference>
<evidence type="ECO:0000256" key="5">
    <source>
        <dbReference type="ARBA" id="ARBA00022729"/>
    </source>
</evidence>
<dbReference type="InterPro" id="IPR011161">
    <property type="entry name" value="MHC_I-like_Ag-recog"/>
</dbReference>
<evidence type="ECO:0000256" key="4">
    <source>
        <dbReference type="ARBA" id="ARBA00022622"/>
    </source>
</evidence>
<keyword evidence="8" id="KW-0325">Glycoprotein</keyword>
<dbReference type="GO" id="GO:0001916">
    <property type="term" value="P:positive regulation of T cell mediated cytotoxicity"/>
    <property type="evidence" value="ECO:0007669"/>
    <property type="project" value="TreeGrafter"/>
</dbReference>
<evidence type="ECO:0000313" key="12">
    <source>
        <dbReference type="EMBL" id="KAF7486579.1"/>
    </source>
</evidence>
<evidence type="ECO:0000256" key="3">
    <source>
        <dbReference type="ARBA" id="ARBA00008353"/>
    </source>
</evidence>
<keyword evidence="4" id="KW-0336">GPI-anchor</keyword>
<evidence type="ECO:0000256" key="7">
    <source>
        <dbReference type="ARBA" id="ARBA00023157"/>
    </source>
</evidence>
<reference evidence="12" key="2">
    <citation type="submission" date="2020-08" db="EMBL/GenBank/DDBJ databases">
        <authorList>
            <person name="Shumante A."/>
            <person name="Zimin A.V."/>
            <person name="Puiu D."/>
            <person name="Salzberg S.L."/>
        </authorList>
    </citation>
    <scope>NUCLEOTIDE SEQUENCE</scope>
    <source>
        <strain evidence="12">WC2-LM</strain>
        <tissue evidence="12">Liver</tissue>
    </source>
</reference>
<reference evidence="13 14" key="1">
    <citation type="submission" date="2019-04" db="EMBL/GenBank/DDBJ databases">
        <authorList>
            <person name="Alioto T."/>
            <person name="Alioto T."/>
        </authorList>
    </citation>
    <scope>NUCLEOTIDE SEQUENCE [LARGE SCALE GENOMIC DNA]</scope>
</reference>
<dbReference type="AlphaFoldDB" id="A0A5E4BE11"/>
<keyword evidence="9" id="KW-1133">Transmembrane helix</keyword>
<dbReference type="GO" id="GO:0009897">
    <property type="term" value="C:external side of plasma membrane"/>
    <property type="evidence" value="ECO:0007669"/>
    <property type="project" value="TreeGrafter"/>
</dbReference>
<evidence type="ECO:0000256" key="10">
    <source>
        <dbReference type="SAM" id="SignalP"/>
    </source>
</evidence>
<dbReference type="Pfam" id="PF00129">
    <property type="entry name" value="MHC_I"/>
    <property type="match status" value="1"/>
</dbReference>
<keyword evidence="4" id="KW-0449">Lipoprotein</keyword>
<keyword evidence="9" id="KW-0812">Transmembrane</keyword>
<dbReference type="InterPro" id="IPR011162">
    <property type="entry name" value="MHC_I/II-like_Ag-recog"/>
</dbReference>
<comment type="function">
    <text evidence="1">Acts as a ligand for KLRK1.</text>
</comment>
<evidence type="ECO:0000259" key="11">
    <source>
        <dbReference type="Pfam" id="PF00129"/>
    </source>
</evidence>
<feature type="signal peptide" evidence="10">
    <location>
        <begin position="1"/>
        <end position="18"/>
    </location>
</feature>
<accession>A0A5E4BE11</accession>
<organism evidence="13 14">
    <name type="scientific">Marmota monax</name>
    <name type="common">Woodchuck</name>
    <dbReference type="NCBI Taxonomy" id="9995"/>
    <lineage>
        <taxon>Eukaryota</taxon>
        <taxon>Metazoa</taxon>
        <taxon>Chordata</taxon>
        <taxon>Craniata</taxon>
        <taxon>Vertebrata</taxon>
        <taxon>Euteleostomi</taxon>
        <taxon>Mammalia</taxon>
        <taxon>Eutheria</taxon>
        <taxon>Euarchontoglires</taxon>
        <taxon>Glires</taxon>
        <taxon>Rodentia</taxon>
        <taxon>Sciuromorpha</taxon>
        <taxon>Sciuridae</taxon>
        <taxon>Xerinae</taxon>
        <taxon>Marmotini</taxon>
        <taxon>Marmota</taxon>
    </lineage>
</organism>
<comment type="similarity">
    <text evidence="3">Belongs to the NKG2D ligand family.</text>
</comment>
<dbReference type="Proteomes" id="UP000662637">
    <property type="component" value="Unassembled WGS sequence"/>
</dbReference>
<dbReference type="GO" id="GO:0046703">
    <property type="term" value="F:natural killer cell lectin-like receptor binding"/>
    <property type="evidence" value="ECO:0007669"/>
    <property type="project" value="UniProtKB-ARBA"/>
</dbReference>
<dbReference type="GO" id="GO:0006955">
    <property type="term" value="P:immune response"/>
    <property type="evidence" value="ECO:0007669"/>
    <property type="project" value="TreeGrafter"/>
</dbReference>
<evidence type="ECO:0000313" key="14">
    <source>
        <dbReference type="Proteomes" id="UP000335636"/>
    </source>
</evidence>
<dbReference type="PANTHER" id="PTHR16675">
    <property type="entry name" value="MHC CLASS I-RELATED"/>
    <property type="match status" value="1"/>
</dbReference>
<feature type="transmembrane region" description="Helical" evidence="9">
    <location>
        <begin position="230"/>
        <end position="251"/>
    </location>
</feature>
<dbReference type="SUPFAM" id="SSF54452">
    <property type="entry name" value="MHC antigen-recognition domain"/>
    <property type="match status" value="1"/>
</dbReference>
<evidence type="ECO:0000256" key="2">
    <source>
        <dbReference type="ARBA" id="ARBA00004609"/>
    </source>
</evidence>
<keyword evidence="7" id="KW-1015">Disulfide bond</keyword>
<evidence type="ECO:0000256" key="9">
    <source>
        <dbReference type="SAM" id="Phobius"/>
    </source>
</evidence>
<evidence type="ECO:0000256" key="8">
    <source>
        <dbReference type="ARBA" id="ARBA00023180"/>
    </source>
</evidence>
<feature type="domain" description="MHC class I-like antigen recognition-like" evidence="11">
    <location>
        <begin position="32"/>
        <end position="207"/>
    </location>
</feature>
<evidence type="ECO:0000256" key="1">
    <source>
        <dbReference type="ARBA" id="ARBA00002305"/>
    </source>
</evidence>
<dbReference type="GO" id="GO:0002476">
    <property type="term" value="P:antigen processing and presentation of endogenous peptide antigen via MHC class Ib"/>
    <property type="evidence" value="ECO:0007669"/>
    <property type="project" value="TreeGrafter"/>
</dbReference>
<keyword evidence="5 10" id="KW-0732">Signal</keyword>
<feature type="chain" id="PRO_5033479018" description="MHC class I-like antigen recognition-like domain-containing protein" evidence="10">
    <location>
        <begin position="19"/>
        <end position="289"/>
    </location>
</feature>
<dbReference type="InterPro" id="IPR037055">
    <property type="entry name" value="MHC_I-like_Ag-recog_sf"/>
</dbReference>
<dbReference type="InterPro" id="IPR050208">
    <property type="entry name" value="MHC_class-I_related"/>
</dbReference>
<dbReference type="GO" id="GO:0002486">
    <property type="term" value="P:antigen processing and presentation of endogenous peptide antigen via MHC class I via ER pathway, TAP-independent"/>
    <property type="evidence" value="ECO:0007669"/>
    <property type="project" value="TreeGrafter"/>
</dbReference>
<sequence length="289" mass="32445">MTQHAQSLLLRLIILCQAGPSLTVGLAPPLQGTHSLCYDFTINSKPAPGQQWCTVQGQVDHKNFLSYDCGLDKVKSMSALGGKVNATITWEEQNTMLREMGDMLKQQLADIKAENGMGRALETLEGRMTCQHKSSGCTSGSWQFGFNGQMWLRFDSDKRSWTEVHPGSNWMKEKWENDREVSEFLHKTSMGDCRTWLEKFLVEWKTELEPTGPSTTTPDRVSQESTASTLIPSVLLLILTCFIHLGLQIFLTGAVGRMGRETWGSCVSNEDRKVNSQEPSLHSDWSFSF</sequence>
<gene>
    <name evidence="12" type="ORF">GHT09_000972</name>
    <name evidence="13" type="ORF">MONAX_5E032258</name>
</gene>
<evidence type="ECO:0000256" key="6">
    <source>
        <dbReference type="ARBA" id="ARBA00023136"/>
    </source>
</evidence>
<keyword evidence="14" id="KW-1185">Reference proteome</keyword>